<dbReference type="EMBL" id="CP000051">
    <property type="protein sequence ID" value="AAX50928.1"/>
    <property type="molecule type" value="Genomic_DNA"/>
</dbReference>
<protein>
    <submittedName>
        <fullName evidence="1">Hypothetical exported protein</fullName>
    </submittedName>
</protein>
<evidence type="ECO:0000313" key="1">
    <source>
        <dbReference type="EMBL" id="AAX50928.1"/>
    </source>
</evidence>
<dbReference type="Pfam" id="PF07079">
    <property type="entry name" value="DUF1347"/>
    <property type="match status" value="1"/>
</dbReference>
<organism evidence="1 2">
    <name type="scientific">Chlamydia trachomatis serovar A (strain ATCC VR-571B / DSM 19440 / HAR-13)</name>
    <dbReference type="NCBI Taxonomy" id="315277"/>
    <lineage>
        <taxon>Bacteria</taxon>
        <taxon>Pseudomonadati</taxon>
        <taxon>Chlamydiota</taxon>
        <taxon>Chlamydiia</taxon>
        <taxon>Chlamydiales</taxon>
        <taxon>Chlamydiaceae</taxon>
        <taxon>Chlamydia/Chlamydophila group</taxon>
        <taxon>Chlamydia</taxon>
    </lineage>
</organism>
<dbReference type="HOGENOM" id="CLU_444608_0_0_0"/>
<sequence length="608" mass="70701">MVRVFLLVVFLLSCFSAGGRLYVFFSSRDDSPSHYDHTHRTVARLREGSTLAEGLSMEQEQMYSLCCQGFSLQMQRKFQESEEIFSRIHKRKTSAPFVLQRELLEGRILNAYFLNNLSLMAECITELEKVSGVEAHLLFFKALHAHRTKQYHLAVDVLSRWFGHVDQTKPFCLDTNVYELFSPYVLEEMAAESLIGARRYAEGRIVINSVFNKIFAREYAWSVDMYNRLVLMLGQSYLLELQEGVRSDLLPEYYETILFYQKQMKGFDAVAYKTFFPESMLVPTIMQHIFVIPETQLPLFIDALLMWENSYVHPDYSLVLERMKPAVLQDGIRTQKICQAIADSKIKKLKEKLIELFSDELVFCVSQGNTVCADQYLALLKMLDPRSSWGHKLLLSEKEIVNMVCEDDAQYSRLKDYLLLWEEQDIADVDRQQLMHYLFFSAKHLWRGGQEEACLRLLKEILVFSQNEKTCLNRTLRLVKHFYTQALAMRNFTHLVWIENFLDEVGLPKTLASDAEIANCLADAQYLFAKGDYRLCIVYSSWLARVAPSTEALQLLGLSLVEQKEYTEALEVFQRLPLGEDTWNSQVHKASLLCYKYIARQQKEKSFP</sequence>
<name>A0A0H2X1P7_CHLTA</name>
<dbReference type="RefSeq" id="WP_011324809.1">
    <property type="nucleotide sequence ID" value="NC_007429.1"/>
</dbReference>
<dbReference type="Proteomes" id="UP000002532">
    <property type="component" value="Chromosome"/>
</dbReference>
<dbReference type="AlphaFoldDB" id="A0A0H2X1P7"/>
<dbReference type="InterPro" id="IPR010764">
    <property type="entry name" value="DUF1347"/>
</dbReference>
<keyword evidence="2" id="KW-1185">Reference proteome</keyword>
<proteinExistence type="predicted"/>
<accession>A0A0H2X1P7</accession>
<gene>
    <name evidence="1" type="ordered locus">CTA_0706</name>
</gene>
<evidence type="ECO:0000313" key="2">
    <source>
        <dbReference type="Proteomes" id="UP000002532"/>
    </source>
</evidence>
<reference evidence="1 2" key="1">
    <citation type="journal article" date="2005" name="Infect. Immun.">
        <title>Comparative genomic analysis of Chlamydia trachomatis oculotropic and genitotropic strains.</title>
        <authorList>
            <person name="Carlson J.H."/>
            <person name="Porcella S.F."/>
            <person name="McClarty G."/>
            <person name="Caldwell H.D."/>
        </authorList>
    </citation>
    <scope>NUCLEOTIDE SEQUENCE [LARGE SCALE GENOMIC DNA]</scope>
    <source>
        <strain evidence="2">ATCC VR-571B / DSM 19440 / HAR-13</strain>
    </source>
</reference>
<dbReference type="PIRSF" id="PIRSF009431">
    <property type="entry name" value="DUF1347"/>
    <property type="match status" value="1"/>
</dbReference>
<dbReference type="KEGG" id="cta:CTA_0706"/>